<organism evidence="2 3">
    <name type="scientific">Salipaludibacillus aurantiacus</name>
    <dbReference type="NCBI Taxonomy" id="1601833"/>
    <lineage>
        <taxon>Bacteria</taxon>
        <taxon>Bacillati</taxon>
        <taxon>Bacillota</taxon>
        <taxon>Bacilli</taxon>
        <taxon>Bacillales</taxon>
        <taxon>Bacillaceae</taxon>
    </lineage>
</organism>
<evidence type="ECO:0000256" key="1">
    <source>
        <dbReference type="SAM" id="Phobius"/>
    </source>
</evidence>
<name>A0A1H9WEU1_9BACI</name>
<accession>A0A1H9WEU1</accession>
<keyword evidence="1" id="KW-0472">Membrane</keyword>
<dbReference type="RefSeq" id="WP_093054618.1">
    <property type="nucleotide sequence ID" value="NZ_FOGT01000016.1"/>
</dbReference>
<gene>
    <name evidence="2" type="ORF">SAMN05518684_11676</name>
</gene>
<keyword evidence="3" id="KW-1185">Reference proteome</keyword>
<feature type="transmembrane region" description="Helical" evidence="1">
    <location>
        <begin position="30"/>
        <end position="57"/>
    </location>
</feature>
<reference evidence="3" key="1">
    <citation type="submission" date="2016-10" db="EMBL/GenBank/DDBJ databases">
        <authorList>
            <person name="Varghese N."/>
            <person name="Submissions S."/>
        </authorList>
    </citation>
    <scope>NUCLEOTIDE SEQUENCE [LARGE SCALE GENOMIC DNA]</scope>
    <source>
        <strain evidence="3">S9</strain>
    </source>
</reference>
<dbReference type="OrthoDB" id="2974358at2"/>
<proteinExistence type="predicted"/>
<keyword evidence="1" id="KW-0812">Transmembrane</keyword>
<keyword evidence="1" id="KW-1133">Transmembrane helix</keyword>
<dbReference type="STRING" id="1601833.SAMN05518684_11676"/>
<protein>
    <submittedName>
        <fullName evidence="2">Uncharacterized protein</fullName>
    </submittedName>
</protein>
<sequence length="98" mass="10960">MSSTKEKNRRTLFCPSCNSPNMIVISKARYMIMMTVLPVIVSAVIAVMFHPVFLLFIPGLIWMNKMIADRKAPLIICRECQAHSQGNPAANRAHDTNG</sequence>
<evidence type="ECO:0000313" key="2">
    <source>
        <dbReference type="EMBL" id="SES32311.1"/>
    </source>
</evidence>
<dbReference type="AlphaFoldDB" id="A0A1H9WEU1"/>
<evidence type="ECO:0000313" key="3">
    <source>
        <dbReference type="Proteomes" id="UP000198571"/>
    </source>
</evidence>
<dbReference type="EMBL" id="FOGT01000016">
    <property type="protein sequence ID" value="SES32311.1"/>
    <property type="molecule type" value="Genomic_DNA"/>
</dbReference>
<dbReference type="Proteomes" id="UP000198571">
    <property type="component" value="Unassembled WGS sequence"/>
</dbReference>